<evidence type="ECO:0000313" key="1">
    <source>
        <dbReference type="EMBL" id="EAP77338.1"/>
    </source>
</evidence>
<dbReference type="Gene3D" id="3.40.50.300">
    <property type="entry name" value="P-loop containing nucleotide triphosphate hydrolases"/>
    <property type="match status" value="1"/>
</dbReference>
<keyword evidence="2" id="KW-1185">Reference proteome</keyword>
<dbReference type="EMBL" id="AALY01000001">
    <property type="protein sequence ID" value="EAP77338.1"/>
    <property type="molecule type" value="Genomic_DNA"/>
</dbReference>
<evidence type="ECO:0000313" key="2">
    <source>
        <dbReference type="Proteomes" id="UP000005954"/>
    </source>
</evidence>
<reference evidence="1 2" key="1">
    <citation type="submission" date="2005-12" db="EMBL/GenBank/DDBJ databases">
        <authorList>
            <person name="Moran M.A."/>
            <person name="Ferriera S."/>
            <person name="Johnson J."/>
            <person name="Kravitz S."/>
            <person name="Halpern A."/>
            <person name="Remington K."/>
            <person name="Beeson K."/>
            <person name="Tran B."/>
            <person name="Rogers Y.-H."/>
            <person name="Friedman R."/>
            <person name="Venter J.C."/>
        </authorList>
    </citation>
    <scope>NUCLEOTIDE SEQUENCE [LARGE SCALE GENOMIC DNA]</scope>
    <source>
        <strain evidence="2">ATCC BAA-591 / DSM 15170 / ISM</strain>
    </source>
</reference>
<gene>
    <name evidence="1" type="ORF">ISM_03575</name>
</gene>
<dbReference type="AlphaFoldDB" id="A3SJ07"/>
<name>A3SJ07_ROSNI</name>
<comment type="caution">
    <text evidence="1">The sequence shown here is derived from an EMBL/GenBank/DDBJ whole genome shotgun (WGS) entry which is preliminary data.</text>
</comment>
<evidence type="ECO:0008006" key="3">
    <source>
        <dbReference type="Google" id="ProtNLM"/>
    </source>
</evidence>
<dbReference type="Pfam" id="PF13469">
    <property type="entry name" value="Sulfotransfer_3"/>
    <property type="match status" value="1"/>
</dbReference>
<dbReference type="Proteomes" id="UP000005954">
    <property type="component" value="Unassembled WGS sequence"/>
</dbReference>
<dbReference type="InterPro" id="IPR027417">
    <property type="entry name" value="P-loop_NTPase"/>
</dbReference>
<dbReference type="eggNOG" id="ENOG502Z83U">
    <property type="taxonomic scope" value="Bacteria"/>
</dbReference>
<dbReference type="STRING" id="89187.ISM_03575"/>
<dbReference type="HOGENOM" id="CLU_1453398_0_0_5"/>
<protein>
    <recommendedName>
        <fullName evidence="3">Sulfotransferase</fullName>
    </recommendedName>
</protein>
<accession>A3SJ07</accession>
<dbReference type="SUPFAM" id="SSF52540">
    <property type="entry name" value="P-loop containing nucleoside triphosphate hydrolases"/>
    <property type="match status" value="1"/>
</dbReference>
<organism evidence="1 2">
    <name type="scientific">Roseovarius nubinhibens (strain ATCC BAA-591 / DSM 15170 / ISM)</name>
    <dbReference type="NCBI Taxonomy" id="89187"/>
    <lineage>
        <taxon>Bacteria</taxon>
        <taxon>Pseudomonadati</taxon>
        <taxon>Pseudomonadota</taxon>
        <taxon>Alphaproteobacteria</taxon>
        <taxon>Rhodobacterales</taxon>
        <taxon>Roseobacteraceae</taxon>
        <taxon>Roseovarius</taxon>
    </lineage>
</organism>
<proteinExistence type="predicted"/>
<sequence length="186" mass="20939">MPTGALKAFQRSLQTIANAEDRPLVFKNLYAGLRLEPIVAMFPDAIFIHVQRDRVENAISILEGRNAANGNFNTWWSVPPPGYEAWIGQPAADQVMAQIDLIEAQIDRDTRNLGLGDQMMKVNYRDICADPAAFLSRAQTFLNSRGVELSLVGDPPMRFERRRSNQLPKEIVDRLWALEQGTTNDV</sequence>